<proteinExistence type="predicted"/>
<feature type="transmembrane region" description="Helical" evidence="3">
    <location>
        <begin position="172"/>
        <end position="196"/>
    </location>
</feature>
<comment type="subcellular location">
    <subcellularLocation>
        <location evidence="1">Cell inner membrane</location>
        <topology evidence="1">Multi-pass membrane protein</topology>
    </subcellularLocation>
</comment>
<dbReference type="PATRIC" id="fig|1653334.4.peg.1878"/>
<dbReference type="EMBL" id="FMBM01000003">
    <property type="protein sequence ID" value="SCC82699.1"/>
    <property type="molecule type" value="Genomic_DNA"/>
</dbReference>
<dbReference type="InterPro" id="IPR011853">
    <property type="entry name" value="TRAP_DctM-Dct_fused"/>
</dbReference>
<accession>A0A0P8BSD0</accession>
<dbReference type="Proteomes" id="UP000050497">
    <property type="component" value="Unassembled WGS sequence"/>
</dbReference>
<evidence type="ECO:0000259" key="4">
    <source>
        <dbReference type="Pfam" id="PF06808"/>
    </source>
</evidence>
<evidence type="ECO:0000313" key="8">
    <source>
        <dbReference type="Proteomes" id="UP000182800"/>
    </source>
</evidence>
<keyword evidence="3" id="KW-1133">Transmembrane helix</keyword>
<feature type="region of interest" description="Disordered" evidence="2">
    <location>
        <begin position="1"/>
        <end position="33"/>
    </location>
</feature>
<feature type="transmembrane region" description="Helical" evidence="3">
    <location>
        <begin position="446"/>
        <end position="469"/>
    </location>
</feature>
<dbReference type="PANTHER" id="PTHR43849:SF2">
    <property type="entry name" value="BLL3936 PROTEIN"/>
    <property type="match status" value="1"/>
</dbReference>
<feature type="compositionally biased region" description="Basic and acidic residues" evidence="2">
    <location>
        <begin position="1"/>
        <end position="19"/>
    </location>
</feature>
<keyword evidence="1" id="KW-0997">Cell inner membrane</keyword>
<evidence type="ECO:0000313" key="7">
    <source>
        <dbReference type="Proteomes" id="UP000050497"/>
    </source>
</evidence>
<feature type="transmembrane region" description="Helical" evidence="3">
    <location>
        <begin position="216"/>
        <end position="240"/>
    </location>
</feature>
<organism evidence="5 7">
    <name type="scientific">Saliniramus fredricksonii</name>
    <dbReference type="NCBI Taxonomy" id="1653334"/>
    <lineage>
        <taxon>Bacteria</taxon>
        <taxon>Pseudomonadati</taxon>
        <taxon>Pseudomonadota</taxon>
        <taxon>Alphaproteobacteria</taxon>
        <taxon>Hyphomicrobiales</taxon>
        <taxon>Salinarimonadaceae</taxon>
        <taxon>Saliniramus</taxon>
    </lineage>
</organism>
<keyword evidence="8" id="KW-1185">Reference proteome</keyword>
<feature type="transmembrane region" description="Helical" evidence="3">
    <location>
        <begin position="663"/>
        <end position="681"/>
    </location>
</feature>
<comment type="caution">
    <text evidence="5">The sequence shown here is derived from an EMBL/GenBank/DDBJ whole genome shotgun (WGS) entry which is preliminary data.</text>
</comment>
<feature type="transmembrane region" description="Helical" evidence="3">
    <location>
        <begin position="56"/>
        <end position="77"/>
    </location>
</feature>
<keyword evidence="3" id="KW-0472">Membrane</keyword>
<protein>
    <submittedName>
        <fullName evidence="6">TRAP transporter, 4TM/12TM fusion protein</fullName>
    </submittedName>
    <submittedName>
        <fullName evidence="5">TRAP-type transporter permease component</fullName>
    </submittedName>
</protein>
<dbReference type="Pfam" id="PF06808">
    <property type="entry name" value="DctM"/>
    <property type="match status" value="1"/>
</dbReference>
<dbReference type="EMBL" id="LJSX01000001">
    <property type="protein sequence ID" value="KPQ12625.1"/>
    <property type="molecule type" value="Genomic_DNA"/>
</dbReference>
<dbReference type="InterPro" id="IPR010656">
    <property type="entry name" value="DctM"/>
</dbReference>
<feature type="domain" description="TRAP C4-dicarboxylate transport system permease DctM subunit" evidence="4">
    <location>
        <begin position="176"/>
        <end position="644"/>
    </location>
</feature>
<feature type="transmembrane region" description="Helical" evidence="3">
    <location>
        <begin position="639"/>
        <end position="657"/>
    </location>
</feature>
<sequence>MSDPNKDRDAADGSVRADDAPQPGNLAVSPDDLRREAQEAEAEYESVVRSFDTDTLLGRVAYAVGVALALYHIWMSTFGQLNTLWLTGVHFAGFGFLCALRYPLINLKSEAGAKLVLAIDVVIGIVVAVSTLWLLYDVQDIFDRGRMEGIQTVLALIIMVGAIEFTRRATGLIIPILILVALSYVVWWGPTLSGVFRFSGLTLDTLFFRSILADEGMFGSIALISATYVYLFIIFGAFLVRSGAGMFIVDLARAMAGRFVGGPGFVAVFASALTGTTSGSAVANTVSTGVITIPLMKRAGFPPRFAAAVESAASTGGMIMPPIMGAGAFVMATFTQISYLTIVAVSFLPAIVYFLSVAFFVRINAKKYNLQAMDDDAPTAWEVLKKGGPSFLIPIFTLIGLLVAGYTPTYAAGFAIAACVVASWFTPNKMGPKAILDALALGSTNMIMTAVLLVAVGLIINVVAMTGIGNTISLMIAQWSGNNLLIALLLIALASLILGMGLPVTASYIVLATLSAPALHLLIQNNALIDVMMAGQIPEGTRVIFSLVDPGAMTALAEPMSRDAALALINAAPPEILSQVYPQALDAHVITMALLSAHLIIFWLSLDSNVTPPVCITAFAAAAIAKTPPMRTGLEAWKVAKGLYLLPVLFAYTNFVGGEFWEVMHIFVIAVIGVYALGSAIEGHMEAPLNWVTRIALFGFGVALLWPNTPIAEAIGAIGVFGIIIWNFRTDWRVQRQKREARVAAPA</sequence>
<evidence type="ECO:0000256" key="2">
    <source>
        <dbReference type="SAM" id="MobiDB-lite"/>
    </source>
</evidence>
<dbReference type="GO" id="GO:0005886">
    <property type="term" value="C:plasma membrane"/>
    <property type="evidence" value="ECO:0007669"/>
    <property type="project" value="UniProtKB-SubCell"/>
</dbReference>
<feature type="transmembrane region" description="Helical" evidence="3">
    <location>
        <begin position="83"/>
        <end position="103"/>
    </location>
</feature>
<feature type="transmembrane region" description="Helical" evidence="3">
    <location>
        <begin position="148"/>
        <end position="165"/>
    </location>
</feature>
<keyword evidence="1" id="KW-1003">Cell membrane</keyword>
<evidence type="ECO:0000313" key="5">
    <source>
        <dbReference type="EMBL" id="KPQ12625.1"/>
    </source>
</evidence>
<dbReference type="OrthoDB" id="9759894at2"/>
<evidence type="ECO:0000256" key="3">
    <source>
        <dbReference type="SAM" id="Phobius"/>
    </source>
</evidence>
<gene>
    <name evidence="6" type="ORF">GA0071312_3708</name>
    <name evidence="5" type="ORF">HLUCCO17_00590</name>
</gene>
<dbReference type="Proteomes" id="UP000182800">
    <property type="component" value="Unassembled WGS sequence"/>
</dbReference>
<dbReference type="GO" id="GO:0022857">
    <property type="term" value="F:transmembrane transporter activity"/>
    <property type="evidence" value="ECO:0007669"/>
    <property type="project" value="UniProtKB-UniRule"/>
</dbReference>
<feature type="transmembrane region" description="Helical" evidence="3">
    <location>
        <begin position="337"/>
        <end position="361"/>
    </location>
</feature>
<evidence type="ECO:0000313" key="6">
    <source>
        <dbReference type="EMBL" id="SCC82699.1"/>
    </source>
</evidence>
<keyword evidence="3" id="KW-0812">Transmembrane</keyword>
<dbReference type="RefSeq" id="WP_083204746.1">
    <property type="nucleotide sequence ID" value="NZ_FMBM01000003.1"/>
</dbReference>
<name>A0A0P8BSD0_9HYPH</name>
<keyword evidence="1" id="KW-0813">Transport</keyword>
<feature type="transmembrane region" description="Helical" evidence="3">
    <location>
        <begin position="610"/>
        <end position="627"/>
    </location>
</feature>
<comment type="function">
    <text evidence="1">Part of the tripartite ATP-independent periplasmic (TRAP) transport system.</text>
</comment>
<dbReference type="STRING" id="1653334.GA0071312_3708"/>
<dbReference type="PANTHER" id="PTHR43849">
    <property type="entry name" value="BLL3936 PROTEIN"/>
    <property type="match status" value="1"/>
</dbReference>
<reference evidence="5 7" key="1">
    <citation type="submission" date="2015-09" db="EMBL/GenBank/DDBJ databases">
        <title>Identification and resolution of microdiversity through metagenomic sequencing of parallel consortia.</title>
        <authorList>
            <person name="Nelson W.C."/>
            <person name="Romine M.F."/>
            <person name="Lindemann S.R."/>
        </authorList>
    </citation>
    <scope>NUCLEOTIDE SEQUENCE [LARGE SCALE GENOMIC DNA]</scope>
    <source>
        <strain evidence="5">HL-109</strain>
    </source>
</reference>
<feature type="transmembrane region" description="Helical" evidence="3">
    <location>
        <begin position="395"/>
        <end position="426"/>
    </location>
</feature>
<feature type="transmembrane region" description="Helical" evidence="3">
    <location>
        <begin position="711"/>
        <end position="729"/>
    </location>
</feature>
<feature type="transmembrane region" description="Helical" evidence="3">
    <location>
        <begin position="115"/>
        <end position="136"/>
    </location>
</feature>
<evidence type="ECO:0000256" key="1">
    <source>
        <dbReference type="RuleBase" id="RU369079"/>
    </source>
</evidence>
<dbReference type="AlphaFoldDB" id="A0A0P8BSD0"/>
<reference evidence="6 8" key="2">
    <citation type="submission" date="2016-08" db="EMBL/GenBank/DDBJ databases">
        <authorList>
            <person name="Varghese N."/>
            <person name="Submissions Spin"/>
        </authorList>
    </citation>
    <scope>NUCLEOTIDE SEQUENCE [LARGE SCALE GENOMIC DNA]</scope>
    <source>
        <strain evidence="6 8">HL-109</strain>
    </source>
</reference>
<dbReference type="NCBIfam" id="TIGR02123">
    <property type="entry name" value="TRAP_fused"/>
    <property type="match status" value="1"/>
</dbReference>
<feature type="transmembrane region" description="Helical" evidence="3">
    <location>
        <begin position="481"/>
        <end position="500"/>
    </location>
</feature>
<feature type="transmembrane region" description="Helical" evidence="3">
    <location>
        <begin position="506"/>
        <end position="523"/>
    </location>
</feature>